<feature type="transmembrane region" description="Helical" evidence="5">
    <location>
        <begin position="179"/>
        <end position="200"/>
    </location>
</feature>
<dbReference type="GO" id="GO:0007165">
    <property type="term" value="P:signal transduction"/>
    <property type="evidence" value="ECO:0007669"/>
    <property type="project" value="UniProtKB-KW"/>
</dbReference>
<evidence type="ECO:0000313" key="9">
    <source>
        <dbReference type="Proteomes" id="UP000273022"/>
    </source>
</evidence>
<dbReference type="InterPro" id="IPR003660">
    <property type="entry name" value="HAMP_dom"/>
</dbReference>
<dbReference type="PANTHER" id="PTHR32089">
    <property type="entry name" value="METHYL-ACCEPTING CHEMOTAXIS PROTEIN MCPB"/>
    <property type="match status" value="1"/>
</dbReference>
<dbReference type="SUPFAM" id="SSF58104">
    <property type="entry name" value="Methyl-accepting chemotaxis protein (MCP) signaling domain"/>
    <property type="match status" value="1"/>
</dbReference>
<dbReference type="Proteomes" id="UP000273022">
    <property type="component" value="Unassembled WGS sequence"/>
</dbReference>
<dbReference type="AlphaFoldDB" id="A0A3A6UBF1"/>
<dbReference type="InterPro" id="IPR004090">
    <property type="entry name" value="Chemotax_Me-accpt_rcpt"/>
</dbReference>
<keyword evidence="5" id="KW-1133">Transmembrane helix</keyword>
<gene>
    <name evidence="8" type="ORF">D5R81_02950</name>
</gene>
<accession>A0A3A6UBF1</accession>
<dbReference type="Gene3D" id="1.10.287.950">
    <property type="entry name" value="Methyl-accepting chemotaxis protein"/>
    <property type="match status" value="1"/>
</dbReference>
<dbReference type="GO" id="GO:0016020">
    <property type="term" value="C:membrane"/>
    <property type="evidence" value="ECO:0007669"/>
    <property type="project" value="UniProtKB-SubCell"/>
</dbReference>
<reference evidence="8 9" key="1">
    <citation type="submission" date="2018-09" db="EMBL/GenBank/DDBJ databases">
        <title>Phylogeny of the Shewanellaceae, and recommendation for two new genera, Pseudoshewanella and Parashewanella.</title>
        <authorList>
            <person name="Wang G."/>
        </authorList>
    </citation>
    <scope>NUCLEOTIDE SEQUENCE [LARGE SCALE GENOMIC DNA]</scope>
    <source>
        <strain evidence="8 9">KCTC 22492</strain>
    </source>
</reference>
<evidence type="ECO:0000256" key="2">
    <source>
        <dbReference type="ARBA" id="ARBA00023224"/>
    </source>
</evidence>
<dbReference type="EMBL" id="QYYH01000012">
    <property type="protein sequence ID" value="RJY18910.1"/>
    <property type="molecule type" value="Genomic_DNA"/>
</dbReference>
<evidence type="ECO:0000256" key="3">
    <source>
        <dbReference type="ARBA" id="ARBA00029447"/>
    </source>
</evidence>
<dbReference type="SMART" id="SM00283">
    <property type="entry name" value="MA"/>
    <property type="match status" value="1"/>
</dbReference>
<dbReference type="InterPro" id="IPR004089">
    <property type="entry name" value="MCPsignal_dom"/>
</dbReference>
<protein>
    <submittedName>
        <fullName evidence="8">Methyl-accepting chemotaxis protein</fullName>
    </submittedName>
</protein>
<keyword evidence="5" id="KW-0812">Transmembrane</keyword>
<dbReference type="Pfam" id="PF00672">
    <property type="entry name" value="HAMP"/>
    <property type="match status" value="1"/>
</dbReference>
<dbReference type="GO" id="GO:0006935">
    <property type="term" value="P:chemotaxis"/>
    <property type="evidence" value="ECO:0007669"/>
    <property type="project" value="InterPro"/>
</dbReference>
<comment type="subcellular location">
    <subcellularLocation>
        <location evidence="1">Membrane</location>
    </subcellularLocation>
</comment>
<dbReference type="GO" id="GO:0004888">
    <property type="term" value="F:transmembrane signaling receptor activity"/>
    <property type="evidence" value="ECO:0007669"/>
    <property type="project" value="InterPro"/>
</dbReference>
<evidence type="ECO:0000256" key="1">
    <source>
        <dbReference type="ARBA" id="ARBA00004370"/>
    </source>
</evidence>
<feature type="transmembrane region" description="Helical" evidence="5">
    <location>
        <begin position="7"/>
        <end position="26"/>
    </location>
</feature>
<organism evidence="8 9">
    <name type="scientific">Parashewanella spongiae</name>
    <dbReference type="NCBI Taxonomy" id="342950"/>
    <lineage>
        <taxon>Bacteria</taxon>
        <taxon>Pseudomonadati</taxon>
        <taxon>Pseudomonadota</taxon>
        <taxon>Gammaproteobacteria</taxon>
        <taxon>Alteromonadales</taxon>
        <taxon>Shewanellaceae</taxon>
        <taxon>Parashewanella</taxon>
    </lineage>
</organism>
<dbReference type="Pfam" id="PF00015">
    <property type="entry name" value="MCPsignal"/>
    <property type="match status" value="1"/>
</dbReference>
<dbReference type="CDD" id="cd06225">
    <property type="entry name" value="HAMP"/>
    <property type="match status" value="1"/>
</dbReference>
<dbReference type="PROSITE" id="PS50885">
    <property type="entry name" value="HAMP"/>
    <property type="match status" value="1"/>
</dbReference>
<feature type="domain" description="Methyl-accepting transducer" evidence="6">
    <location>
        <begin position="261"/>
        <end position="497"/>
    </location>
</feature>
<name>A0A3A6UBF1_9GAMM</name>
<dbReference type="RefSeq" id="WP_121852162.1">
    <property type="nucleotide sequence ID" value="NZ_CP037952.1"/>
</dbReference>
<dbReference type="FunFam" id="1.10.287.950:FF:000001">
    <property type="entry name" value="Methyl-accepting chemotaxis sensory transducer"/>
    <property type="match status" value="1"/>
</dbReference>
<comment type="similarity">
    <text evidence="3">Belongs to the methyl-accepting chemotaxis (MCP) protein family.</text>
</comment>
<keyword evidence="9" id="KW-1185">Reference proteome</keyword>
<keyword evidence="5" id="KW-0472">Membrane</keyword>
<comment type="caution">
    <text evidence="8">The sequence shown here is derived from an EMBL/GenBank/DDBJ whole genome shotgun (WGS) entry which is preliminary data.</text>
</comment>
<evidence type="ECO:0000256" key="4">
    <source>
        <dbReference type="PROSITE-ProRule" id="PRU00284"/>
    </source>
</evidence>
<dbReference type="PRINTS" id="PR00260">
    <property type="entry name" value="CHEMTRNSDUCR"/>
</dbReference>
<evidence type="ECO:0000259" key="7">
    <source>
        <dbReference type="PROSITE" id="PS50885"/>
    </source>
</evidence>
<sequence>MKIKNKVIFSFSLLILLFTLLSLFLIKQLDDQGKQTVFALNQPLIAINNSRGAWETFLEIEMYANEIMAMTEPKVADHVLNRLTALEKTFFNQLQLAKINALEDTAKQQSQRIEEQAKSWFKNIEQHLASNGEQRLLDRRILNQKRNAIQKGLHELIDETLTEAMHLAKKVEVNVQSQLFWVLSLLISISGIAIFSALFITKSIVNPMRKLTSAVIELTRGDGDLTKRLDENSNDEMGNLSREFNLFIQKVQCSVSDVAGSVSIVHNQLDDFSSITEQTRQGTTEQKQQIQHITQAMDTLSGSVITVSESVNTAKEQADNIFKGTKDSSALVTEATQELSALTNNVEHTSEVIYSLSESSAAIGKVLEVIENIADQTNLLALNAAIEAARAGDAGRGFSVVADEVRSLAMKTQESTKDIQHTIKMIQDQTHQARELMLVGLDGSKSCMQKNTELSSSLNEVLERVTSIQRTSEIITEQSGHQVEVSEGVNTYLSNIVVIAEQTAQGSNTLQTSSMSVLNSMKQVETTVSQFKL</sequence>
<feature type="domain" description="HAMP" evidence="7">
    <location>
        <begin position="202"/>
        <end position="256"/>
    </location>
</feature>
<keyword evidence="2 4" id="KW-0807">Transducer</keyword>
<dbReference type="PANTHER" id="PTHR32089:SF41">
    <property type="entry name" value="METHYL-ACCEPTING CHEMOTAXIS PROTEIN"/>
    <property type="match status" value="1"/>
</dbReference>
<evidence type="ECO:0000256" key="5">
    <source>
        <dbReference type="SAM" id="Phobius"/>
    </source>
</evidence>
<dbReference type="SMART" id="SM00304">
    <property type="entry name" value="HAMP"/>
    <property type="match status" value="1"/>
</dbReference>
<proteinExistence type="inferred from homology"/>
<dbReference type="PROSITE" id="PS50111">
    <property type="entry name" value="CHEMOTAXIS_TRANSDUC_2"/>
    <property type="match status" value="1"/>
</dbReference>
<evidence type="ECO:0000313" key="8">
    <source>
        <dbReference type="EMBL" id="RJY18910.1"/>
    </source>
</evidence>
<evidence type="ECO:0000259" key="6">
    <source>
        <dbReference type="PROSITE" id="PS50111"/>
    </source>
</evidence>